<dbReference type="HOGENOM" id="CLU_457697_0_0_9"/>
<accession>E7GIN2</accession>
<protein>
    <recommendedName>
        <fullName evidence="1">DUF3298 domain-containing protein</fullName>
    </recommendedName>
</protein>
<dbReference type="Pfam" id="PF11738">
    <property type="entry name" value="DUF3298"/>
    <property type="match status" value="1"/>
</dbReference>
<evidence type="ECO:0000313" key="2">
    <source>
        <dbReference type="EMBL" id="EGA95383.1"/>
    </source>
</evidence>
<keyword evidence="3" id="KW-1185">Reference proteome</keyword>
<name>E7GIN2_CLOS6</name>
<proteinExistence type="predicted"/>
<dbReference type="EMBL" id="ADLQ01000018">
    <property type="protein sequence ID" value="EGA95383.1"/>
    <property type="molecule type" value="Genomic_DNA"/>
</dbReference>
<sequence>MTSGIKKVKLVKRGNNKIEVSIVRRLEIKRNIKTYTAAAAVTAFAVFMPLAATGCSRQAEVDATAATVQGESGAKPESDLADLKEDTLTAIGSADTMVESGSRLFFKYRGGIWSLDKETDKLEQIKEFAEGELNGSFWVYRGGLYYDINSAKGEDSARMYALYRLDLETGEETHLTDLVNQASGIYASRDVLYVSGYNLNQTFTLEEDGSLGEELPVEKSIFGRIPDGCKELYRGVLPYMVEHYGYMPVQNDKCLVIANEDGSGAREVPEVTNTSSVLFDKGFFFVLFQDGNGNTQCYRYDSKTLEKTMLFESPDNPQLIQYRDGYLYFRTNKAYQTVSEGTQFYKAEVETGEVSKAAAIMTEPGTLNMYDDTGNFFVTGDAVYCQEIKDYGVYIGKTLLNANDGGEKTLIKPALYQSPINKLGHVEAEKKELPCSCGDKTALEMYVEKLVFDGDGDAIRAMNKVMEERQQALLKSGDDMVSYLDEAWVHSSDFRTTTLTYEIAGINYLDARYVCVEADGYEYSGGAHGNPFRDYFVFDRETGKQLTLSDIVGNPVEELQKIVSKAFRELAEKTNFAFEAPEDLEHTVADDVSYDSKFYLTPEGLVFYYTPYEIAPYAEGFPEVTIPYGDLDMKIEIKTES</sequence>
<evidence type="ECO:0000259" key="1">
    <source>
        <dbReference type="Pfam" id="PF11738"/>
    </source>
</evidence>
<organism evidence="2 3">
    <name type="scientific">Clostridium symbiosum (strain WAL-14163)</name>
    <dbReference type="NCBI Taxonomy" id="742740"/>
    <lineage>
        <taxon>Bacteria</taxon>
        <taxon>Bacillati</taxon>
        <taxon>Bacillota</taxon>
        <taxon>Clostridia</taxon>
        <taxon>Lachnospirales</taxon>
        <taxon>Lachnospiraceae</taxon>
        <taxon>Otoolea</taxon>
    </lineage>
</organism>
<feature type="domain" description="DUF3298" evidence="1">
    <location>
        <begin position="555"/>
        <end position="628"/>
    </location>
</feature>
<dbReference type="eggNOG" id="COG4461">
    <property type="taxonomic scope" value="Bacteria"/>
</dbReference>
<dbReference type="Gene3D" id="3.90.640.20">
    <property type="entry name" value="Heat-shock cognate protein, ATPase"/>
    <property type="match status" value="1"/>
</dbReference>
<dbReference type="SUPFAM" id="SSF69304">
    <property type="entry name" value="Tricorn protease N-terminal domain"/>
    <property type="match status" value="1"/>
</dbReference>
<comment type="caution">
    <text evidence="2">The sequence shown here is derived from an EMBL/GenBank/DDBJ whole genome shotgun (WGS) entry which is preliminary data.</text>
</comment>
<reference evidence="2 3" key="1">
    <citation type="submission" date="2010-12" db="EMBL/GenBank/DDBJ databases">
        <title>The Genome Sequence of Clostridium symbiosum strain WAL-14163.</title>
        <authorList>
            <person name="Earl A."/>
            <person name="Ward D."/>
            <person name="Feldgarden M."/>
            <person name="Gevers D."/>
            <person name="Finegold S.M."/>
            <person name="Summanen P.H."/>
            <person name="Molitoris D.R."/>
            <person name="Vaisanen M.L."/>
            <person name="Daigneault M."/>
            <person name="Young S.K."/>
            <person name="Zeng Q."/>
            <person name="Gargeya S."/>
            <person name="Fitzgerald M."/>
            <person name="Haas B."/>
            <person name="Abouelleil A."/>
            <person name="Alvarado L."/>
            <person name="Arachchi H.M."/>
            <person name="Berlin A."/>
            <person name="Brown A."/>
            <person name="Chapman S.B."/>
            <person name="Chen Z."/>
            <person name="Dunbar C."/>
            <person name="Freedman E."/>
            <person name="Gearin G."/>
            <person name="Gellesch M."/>
            <person name="Goldberg J."/>
            <person name="Griggs A."/>
            <person name="Gujja S."/>
            <person name="Heilman E."/>
            <person name="Heiman D."/>
            <person name="Howarth C."/>
            <person name="Larson L."/>
            <person name="Lui A."/>
            <person name="MacDonald P.J.P."/>
            <person name="Mehta T."/>
            <person name="Montmayeur A."/>
            <person name="Murphy C."/>
            <person name="Neiman D."/>
            <person name="Pearson M."/>
            <person name="Priest M."/>
            <person name="Roberts A."/>
            <person name="Saif S."/>
            <person name="Shea T."/>
            <person name="Shenoy N."/>
            <person name="Sisk P."/>
            <person name="Stolte C."/>
            <person name="Sykes S."/>
            <person name="White J."/>
            <person name="Yandava C."/>
            <person name="Nusbaum C."/>
            <person name="Birren B."/>
        </authorList>
    </citation>
    <scope>NUCLEOTIDE SEQUENCE [LARGE SCALE GENOMIC DNA]</scope>
    <source>
        <strain evidence="2 3">WAL-14163</strain>
    </source>
</reference>
<dbReference type="InterPro" id="IPR037126">
    <property type="entry name" value="PdaC/RsiV-like_sf"/>
</dbReference>
<dbReference type="Proteomes" id="UP000002970">
    <property type="component" value="Unassembled WGS sequence"/>
</dbReference>
<gene>
    <name evidence="2" type="ORF">HMPREF9474_00775</name>
</gene>
<dbReference type="AlphaFoldDB" id="E7GIN2"/>
<dbReference type="InterPro" id="IPR021729">
    <property type="entry name" value="DUF3298"/>
</dbReference>
<dbReference type="STRING" id="1512.GCA_900049235_00855"/>
<dbReference type="Gene3D" id="3.30.565.40">
    <property type="entry name" value="Fervidobacterium nodosum Rt17-B1 like"/>
    <property type="match status" value="1"/>
</dbReference>
<evidence type="ECO:0000313" key="3">
    <source>
        <dbReference type="Proteomes" id="UP000002970"/>
    </source>
</evidence>